<gene>
    <name evidence="2" type="ORF">SteCoe_6853</name>
</gene>
<protein>
    <submittedName>
        <fullName evidence="2">Uncharacterized protein</fullName>
    </submittedName>
</protein>
<evidence type="ECO:0000256" key="1">
    <source>
        <dbReference type="SAM" id="Coils"/>
    </source>
</evidence>
<keyword evidence="3" id="KW-1185">Reference proteome</keyword>
<feature type="coiled-coil region" evidence="1">
    <location>
        <begin position="170"/>
        <end position="262"/>
    </location>
</feature>
<proteinExistence type="predicted"/>
<evidence type="ECO:0000313" key="3">
    <source>
        <dbReference type="Proteomes" id="UP000187209"/>
    </source>
</evidence>
<evidence type="ECO:0000313" key="2">
    <source>
        <dbReference type="EMBL" id="OMJ90684.1"/>
    </source>
</evidence>
<dbReference type="Proteomes" id="UP000187209">
    <property type="component" value="Unassembled WGS sequence"/>
</dbReference>
<reference evidence="2 3" key="1">
    <citation type="submission" date="2016-11" db="EMBL/GenBank/DDBJ databases">
        <title>The macronuclear genome of Stentor coeruleus: a giant cell with tiny introns.</title>
        <authorList>
            <person name="Slabodnick M."/>
            <person name="Ruby J.G."/>
            <person name="Reiff S.B."/>
            <person name="Swart E.C."/>
            <person name="Gosai S."/>
            <person name="Prabakaran S."/>
            <person name="Witkowska E."/>
            <person name="Larue G.E."/>
            <person name="Fisher S."/>
            <person name="Freeman R.M."/>
            <person name="Gunawardena J."/>
            <person name="Chu W."/>
            <person name="Stover N.A."/>
            <person name="Gregory B.D."/>
            <person name="Nowacki M."/>
            <person name="Derisi J."/>
            <person name="Roy S.W."/>
            <person name="Marshall W.F."/>
            <person name="Sood P."/>
        </authorList>
    </citation>
    <scope>NUCLEOTIDE SEQUENCE [LARGE SCALE GENOMIC DNA]</scope>
    <source>
        <strain evidence="2">WM001</strain>
    </source>
</reference>
<organism evidence="2 3">
    <name type="scientific">Stentor coeruleus</name>
    <dbReference type="NCBI Taxonomy" id="5963"/>
    <lineage>
        <taxon>Eukaryota</taxon>
        <taxon>Sar</taxon>
        <taxon>Alveolata</taxon>
        <taxon>Ciliophora</taxon>
        <taxon>Postciliodesmatophora</taxon>
        <taxon>Heterotrichea</taxon>
        <taxon>Heterotrichida</taxon>
        <taxon>Stentoridae</taxon>
        <taxon>Stentor</taxon>
    </lineage>
</organism>
<sequence length="341" mass="40072">MSEKRGYLYDRTNSTTLVSFSSEKDLTKRSLKDREWSPKISILTESRSPIKESGTLQRNFSQEKLKESSQAASVANCIRALNHKNSLLQNENNDLKNELKILNQELTLTREKALKAPDNANIIRNYKEKCMILEKSHEIFQKKLNKCEEVTHLYEALKAEFINVNKELTIEIEKNQALQAENLKVNEEKKFLEKEIEEMNTRISSIKEEFSFRKPHGIKSFQVDEIRLRDYEYNNKLLEEIVEKQQDEINEKRKIIESLKNAVCELENQIYELRRQRVRAENYVSELRESNGKIVRGLKKKSCCRHKAHTPDLMTNNDTSRPQSRMTVISTAMTETYDDEF</sequence>
<comment type="caution">
    <text evidence="2">The sequence shown here is derived from an EMBL/GenBank/DDBJ whole genome shotgun (WGS) entry which is preliminary data.</text>
</comment>
<name>A0A1R2CNU1_9CILI</name>
<keyword evidence="1" id="KW-0175">Coiled coil</keyword>
<accession>A0A1R2CNU1</accession>
<dbReference type="AlphaFoldDB" id="A0A1R2CNU1"/>
<feature type="coiled-coil region" evidence="1">
    <location>
        <begin position="78"/>
        <end position="112"/>
    </location>
</feature>
<dbReference type="EMBL" id="MPUH01000097">
    <property type="protein sequence ID" value="OMJ90684.1"/>
    <property type="molecule type" value="Genomic_DNA"/>
</dbReference>